<evidence type="ECO:0000313" key="1">
    <source>
        <dbReference type="EMBL" id="QUC66869.1"/>
    </source>
</evidence>
<keyword evidence="2" id="KW-1185">Reference proteome</keyword>
<accession>A0AC61N180</accession>
<dbReference type="EMBL" id="CP068393">
    <property type="protein sequence ID" value="QUC66869.1"/>
    <property type="molecule type" value="Genomic_DNA"/>
</dbReference>
<protein>
    <submittedName>
        <fullName evidence="1">FAD-dependent oxidoreductase</fullName>
    </submittedName>
</protein>
<gene>
    <name evidence="1" type="ORF">JYE49_13645</name>
</gene>
<organism evidence="1 2">
    <name type="scientific">Aristaeella hokkaidonensis</name>
    <dbReference type="NCBI Taxonomy" id="3046382"/>
    <lineage>
        <taxon>Bacteria</taxon>
        <taxon>Bacillati</taxon>
        <taxon>Bacillota</taxon>
        <taxon>Clostridia</taxon>
        <taxon>Eubacteriales</taxon>
        <taxon>Aristaeellaceae</taxon>
        <taxon>Aristaeella</taxon>
    </lineage>
</organism>
<proteinExistence type="predicted"/>
<name>A0AC61N180_9FIRM</name>
<reference evidence="1" key="1">
    <citation type="submission" date="2021-01" db="EMBL/GenBank/DDBJ databases">
        <title>Complete genome sequence of Clostridiales bacterium R-7.</title>
        <authorList>
            <person name="Mahoney-Kurpe S.C."/>
            <person name="Palevich N."/>
            <person name="Koike S."/>
            <person name="Moon C.D."/>
            <person name="Attwood G.T."/>
        </authorList>
    </citation>
    <scope>NUCLEOTIDE SEQUENCE</scope>
    <source>
        <strain evidence="1">R-7</strain>
    </source>
</reference>
<sequence>MTDIIVIGGGPAGMTAALYAQRNGKNALVLEKHGFGGQITYSPKVENWPGTAQMSGNEYAEALLDQIMNQGAEVDLAEVVRIEDHGDYKRVFTDDGLERDAKAVIVAAGVKHRMLGLPGENELVGEGISFCAVCDGDFYTGKTVCVAGGGNSALQEAILLSGKCEKVIMLQDLPEFTGEKKLQEILFSRPNVEKYTGVKITGLNTEEGILRSVTVKPQDGGEERQVACDGLFVAIGLIPENDAFAHLADLNKWGYFDSDERCETKTPGVFVAGDCRSKTVRQLTTAAADGATAALAACRYIDSL</sequence>
<evidence type="ECO:0000313" key="2">
    <source>
        <dbReference type="Proteomes" id="UP000682782"/>
    </source>
</evidence>
<dbReference type="Proteomes" id="UP000682782">
    <property type="component" value="Chromosome"/>
</dbReference>